<dbReference type="Gene3D" id="3.40.50.1970">
    <property type="match status" value="1"/>
</dbReference>
<evidence type="ECO:0000313" key="4">
    <source>
        <dbReference type="EMBL" id="BAJ01899.1"/>
    </source>
</evidence>
<dbReference type="Pfam" id="PF00465">
    <property type="entry name" value="Fe-ADH"/>
    <property type="match status" value="1"/>
</dbReference>
<dbReference type="InterPro" id="IPR039697">
    <property type="entry name" value="Alcohol_dehydrogenase_Fe"/>
</dbReference>
<dbReference type="PANTHER" id="PTHR11496">
    <property type="entry name" value="ALCOHOL DEHYDROGENASE"/>
    <property type="match status" value="1"/>
</dbReference>
<feature type="domain" description="Alcohol dehydrogenase iron-type/glycerol dehydrogenase GldA" evidence="2">
    <location>
        <begin position="24"/>
        <end position="189"/>
    </location>
</feature>
<dbReference type="GO" id="GO:0004022">
    <property type="term" value="F:alcohol dehydrogenase (NAD+) activity"/>
    <property type="evidence" value="ECO:0007669"/>
    <property type="project" value="TreeGrafter"/>
</dbReference>
<dbReference type="AlphaFoldDB" id="D4ZJQ0"/>
<name>D4ZJQ0_SHEVD</name>
<organism evidence="4 5">
    <name type="scientific">Shewanella violacea (strain JCM 10179 / CIP 106290 / LMG 19151 / DSS12)</name>
    <dbReference type="NCBI Taxonomy" id="637905"/>
    <lineage>
        <taxon>Bacteria</taxon>
        <taxon>Pseudomonadati</taxon>
        <taxon>Pseudomonadota</taxon>
        <taxon>Gammaproteobacteria</taxon>
        <taxon>Alteromonadales</taxon>
        <taxon>Shewanellaceae</taxon>
        <taxon>Shewanella</taxon>
    </lineage>
</organism>
<keyword evidence="1" id="KW-0560">Oxidoreductase</keyword>
<protein>
    <submittedName>
        <fullName evidence="4">Alcohol dehydrogenase, iron-containing</fullName>
    </submittedName>
</protein>
<dbReference type="KEGG" id="svo:SVI_1928"/>
<accession>D4ZJQ0</accession>
<evidence type="ECO:0000259" key="3">
    <source>
        <dbReference type="Pfam" id="PF25137"/>
    </source>
</evidence>
<evidence type="ECO:0000313" key="5">
    <source>
        <dbReference type="Proteomes" id="UP000002350"/>
    </source>
</evidence>
<dbReference type="Pfam" id="PF25137">
    <property type="entry name" value="ADH_Fe_C"/>
    <property type="match status" value="1"/>
</dbReference>
<dbReference type="STRING" id="637905.SVI_1928"/>
<feature type="domain" description="Fe-containing alcohol dehydrogenase-like C-terminal" evidence="3">
    <location>
        <begin position="203"/>
        <end position="302"/>
    </location>
</feature>
<evidence type="ECO:0000256" key="1">
    <source>
        <dbReference type="ARBA" id="ARBA00023002"/>
    </source>
</evidence>
<dbReference type="FunFam" id="1.20.1090.10:FF:000021">
    <property type="entry name" value="Alcohol dehydrogenase, iron-dependent"/>
    <property type="match status" value="1"/>
</dbReference>
<reference evidence="5" key="1">
    <citation type="journal article" date="2010" name="Mol. Biosyst.">
        <title>Complete genome sequence and comparative analysis of Shewanella violacea, a psychrophilic and piezophilic bacterium from deep sea floor sediments.</title>
        <authorList>
            <person name="Aono E."/>
            <person name="Baba T."/>
            <person name="Ara T."/>
            <person name="Nishi T."/>
            <person name="Nakamichi T."/>
            <person name="Inamoto E."/>
            <person name="Toyonaga H."/>
            <person name="Hasegawa M."/>
            <person name="Takai Y."/>
            <person name="Okumura Y."/>
            <person name="Baba M."/>
            <person name="Tomita M."/>
            <person name="Kato C."/>
            <person name="Oshima T."/>
            <person name="Nakasone K."/>
            <person name="Mori H."/>
        </authorList>
    </citation>
    <scope>NUCLEOTIDE SEQUENCE [LARGE SCALE GENOMIC DNA]</scope>
    <source>
        <strain evidence="5">JCM 10179 / CIP 106290 / LMG 19151 / DSS12</strain>
    </source>
</reference>
<dbReference type="InterPro" id="IPR056798">
    <property type="entry name" value="ADH_Fe_C"/>
</dbReference>
<proteinExistence type="predicted"/>
<sequence>MEAQSHISTENVVMSFKNFKCVPKMIFGRGSFVDLDKVLGEERKTEEDFVVFLVDDVHQDKPLAARVPVKGHDLLIYVNVDDEPSTKQVDALTEQVQAFNGKLPVSVVGLGGGSTLDLAKAVSLMLTNPGGSAMYQGWDLIKNPAIHHIGIPTISGTGAEASRTAVLCGPVRKLGLNSDHTVFDQIIMDSELIAGVEKDQWFYTGMDCFIHCVESLEGTFLNEFAKAFAEKSMDLCRQVYIDDHEEKDDKLMMASYMGGMSIAYSQVGACHAVSYGLGYVLGYHHGIGNCIAFDVLEDFYPQGVAEFRTMIAKHNITIPKGICKDLPDETIAKMVKVAKSMGPLWENVYGPSWEEKVTDEMLTALYRRM</sequence>
<dbReference type="Gene3D" id="1.20.1090.10">
    <property type="entry name" value="Dehydroquinate synthase-like - alpha domain"/>
    <property type="match status" value="1"/>
</dbReference>
<dbReference type="InterPro" id="IPR001670">
    <property type="entry name" value="ADH_Fe/GldA"/>
</dbReference>
<evidence type="ECO:0000259" key="2">
    <source>
        <dbReference type="Pfam" id="PF00465"/>
    </source>
</evidence>
<dbReference type="GO" id="GO:0046872">
    <property type="term" value="F:metal ion binding"/>
    <property type="evidence" value="ECO:0007669"/>
    <property type="project" value="InterPro"/>
</dbReference>
<dbReference type="PANTHER" id="PTHR11496:SF104">
    <property type="entry name" value="3-DEOXY-ALPHA-D-MANNO-OCTULOSONATE 8-OXIDASE"/>
    <property type="match status" value="1"/>
</dbReference>
<dbReference type="CDD" id="cd08184">
    <property type="entry name" value="Fe-ADH_KdnB-like"/>
    <property type="match status" value="1"/>
</dbReference>
<dbReference type="HOGENOM" id="CLU_773153_0_0_6"/>
<gene>
    <name evidence="4" type="ordered locus">SVI_1928</name>
</gene>
<dbReference type="Proteomes" id="UP000002350">
    <property type="component" value="Chromosome"/>
</dbReference>
<dbReference type="eggNOG" id="COG1454">
    <property type="taxonomic scope" value="Bacteria"/>
</dbReference>
<dbReference type="EMBL" id="AP011177">
    <property type="protein sequence ID" value="BAJ01899.1"/>
    <property type="molecule type" value="Genomic_DNA"/>
</dbReference>
<keyword evidence="5" id="KW-1185">Reference proteome</keyword>
<dbReference type="SUPFAM" id="SSF56796">
    <property type="entry name" value="Dehydroquinate synthase-like"/>
    <property type="match status" value="1"/>
</dbReference>